<evidence type="ECO:0000313" key="4">
    <source>
        <dbReference type="Proteomes" id="UP000886998"/>
    </source>
</evidence>
<evidence type="ECO:0000256" key="1">
    <source>
        <dbReference type="SAM" id="MobiDB-lite"/>
    </source>
</evidence>
<accession>A0A8X6YCJ0</accession>
<name>A0A8X6YCJ0_9ARAC</name>
<dbReference type="Proteomes" id="UP000886998">
    <property type="component" value="Unassembled WGS sequence"/>
</dbReference>
<gene>
    <name evidence="3" type="ORF">TNIN_182771</name>
    <name evidence="2" type="ORF">TNIN_297851</name>
</gene>
<organism evidence="2 4">
    <name type="scientific">Trichonephila inaurata madagascariensis</name>
    <dbReference type="NCBI Taxonomy" id="2747483"/>
    <lineage>
        <taxon>Eukaryota</taxon>
        <taxon>Metazoa</taxon>
        <taxon>Ecdysozoa</taxon>
        <taxon>Arthropoda</taxon>
        <taxon>Chelicerata</taxon>
        <taxon>Arachnida</taxon>
        <taxon>Araneae</taxon>
        <taxon>Araneomorphae</taxon>
        <taxon>Entelegynae</taxon>
        <taxon>Araneoidea</taxon>
        <taxon>Nephilidae</taxon>
        <taxon>Trichonephila</taxon>
        <taxon>Trichonephila inaurata</taxon>
    </lineage>
</organism>
<feature type="compositionally biased region" description="Basic and acidic residues" evidence="1">
    <location>
        <begin position="27"/>
        <end position="36"/>
    </location>
</feature>
<feature type="compositionally biased region" description="Basic residues" evidence="1">
    <location>
        <begin position="37"/>
        <end position="59"/>
    </location>
</feature>
<protein>
    <submittedName>
        <fullName evidence="2">Uncharacterized protein</fullName>
    </submittedName>
</protein>
<dbReference type="EMBL" id="BMAV01018237">
    <property type="protein sequence ID" value="GFY70419.1"/>
    <property type="molecule type" value="Genomic_DNA"/>
</dbReference>
<keyword evidence="4" id="KW-1185">Reference proteome</keyword>
<dbReference type="AlphaFoldDB" id="A0A8X6YCJ0"/>
<feature type="compositionally biased region" description="Polar residues" evidence="1">
    <location>
        <begin position="150"/>
        <end position="166"/>
    </location>
</feature>
<reference evidence="2" key="1">
    <citation type="submission" date="2020-08" db="EMBL/GenBank/DDBJ databases">
        <title>Multicomponent nature underlies the extraordinary mechanical properties of spider dragline silk.</title>
        <authorList>
            <person name="Kono N."/>
            <person name="Nakamura H."/>
            <person name="Mori M."/>
            <person name="Yoshida Y."/>
            <person name="Ohtoshi R."/>
            <person name="Malay A.D."/>
            <person name="Moran D.A.P."/>
            <person name="Tomita M."/>
            <person name="Numata K."/>
            <person name="Arakawa K."/>
        </authorList>
    </citation>
    <scope>NUCLEOTIDE SEQUENCE</scope>
</reference>
<comment type="caution">
    <text evidence="2">The sequence shown here is derived from an EMBL/GenBank/DDBJ whole genome shotgun (WGS) entry which is preliminary data.</text>
</comment>
<evidence type="ECO:0000313" key="2">
    <source>
        <dbReference type="EMBL" id="GFY69773.1"/>
    </source>
</evidence>
<dbReference type="EMBL" id="BMAV01017800">
    <property type="protein sequence ID" value="GFY69773.1"/>
    <property type="molecule type" value="Genomic_DNA"/>
</dbReference>
<evidence type="ECO:0000313" key="3">
    <source>
        <dbReference type="EMBL" id="GFY70419.1"/>
    </source>
</evidence>
<proteinExistence type="predicted"/>
<sequence length="181" mass="21056">MEDLEESVIDFHNRENEFFCTPKGRKRERETSDTSKSKKIKTSSPSRRKCTRNNKKRNTNRISKCTERKQQNSTRNNSEVHKRNTAEMKNQQESATDIRNEMRKFICTLHQKKRQREINVGSKSKTRKKSKSQKGSSSDDKKCDSSSIKTVSKSGKNDQNISTKTVGSDPKLKLMREIMYS</sequence>
<feature type="region of interest" description="Disordered" evidence="1">
    <location>
        <begin position="20"/>
        <end position="171"/>
    </location>
</feature>
<dbReference type="OrthoDB" id="6434414at2759"/>